<proteinExistence type="predicted"/>
<reference evidence="2" key="1">
    <citation type="journal article" date="2010" name="Genome Res.">
        <title>Population genomic sequencing of Coccidioides fungi reveals recent hybridization and transposon control.</title>
        <authorList>
            <person name="Neafsey D.E."/>
            <person name="Barker B.M."/>
            <person name="Sharpton T.J."/>
            <person name="Stajich J.E."/>
            <person name="Park D.J."/>
            <person name="Whiston E."/>
            <person name="Hung C.-Y."/>
            <person name="McMahan C."/>
            <person name="White J."/>
            <person name="Sykes S."/>
            <person name="Heiman D."/>
            <person name="Young S."/>
            <person name="Zeng Q."/>
            <person name="Abouelleil A."/>
            <person name="Aftuck L."/>
            <person name="Bessette D."/>
            <person name="Brown A."/>
            <person name="FitzGerald M."/>
            <person name="Lui A."/>
            <person name="Macdonald J.P."/>
            <person name="Priest M."/>
            <person name="Orbach M.J."/>
            <person name="Galgiani J.N."/>
            <person name="Kirkland T.N."/>
            <person name="Cole G.T."/>
            <person name="Birren B.W."/>
            <person name="Henn M.R."/>
            <person name="Taylor J.W."/>
            <person name="Rounsley S.D."/>
        </authorList>
    </citation>
    <scope>NUCLEOTIDE SEQUENCE [LARGE SCALE GENOMIC DNA]</scope>
    <source>
        <strain evidence="2">RMSCC 2394</strain>
    </source>
</reference>
<dbReference type="Proteomes" id="UP000054565">
    <property type="component" value="Unassembled WGS sequence"/>
</dbReference>
<organism evidence="1 2">
    <name type="scientific">Coccidioides immitis RMSCC 2394</name>
    <dbReference type="NCBI Taxonomy" id="404692"/>
    <lineage>
        <taxon>Eukaryota</taxon>
        <taxon>Fungi</taxon>
        <taxon>Dikarya</taxon>
        <taxon>Ascomycota</taxon>
        <taxon>Pezizomycotina</taxon>
        <taxon>Eurotiomycetes</taxon>
        <taxon>Eurotiomycetidae</taxon>
        <taxon>Onygenales</taxon>
        <taxon>Onygenaceae</taxon>
        <taxon>Coccidioides</taxon>
    </lineage>
</organism>
<dbReference type="EMBL" id="DS028094">
    <property type="protein sequence ID" value="KMP04293.1"/>
    <property type="molecule type" value="Genomic_DNA"/>
</dbReference>
<protein>
    <submittedName>
        <fullName evidence="1">Uncharacterized protein</fullName>
    </submittedName>
</protein>
<evidence type="ECO:0000313" key="2">
    <source>
        <dbReference type="Proteomes" id="UP000054565"/>
    </source>
</evidence>
<sequence>MALVEKSLPVMVGSKRLWKKYASQQDAYLALRPLWKTHSSADLVPENCGIKGTEKAKEWLNDVSYWKGLVKQPIWYYQQLVLQSRLSTEDIEDRYYQGRSGMLLAQDRHEIFIVMADYDAEYVEYLTSPERTADYNSFLTMNEFGP</sequence>
<accession>A0A0J6YBW1</accession>
<gene>
    <name evidence="1" type="ORF">CIRG_03984</name>
</gene>
<dbReference type="AlphaFoldDB" id="A0A0J6YBW1"/>
<evidence type="ECO:0000313" key="1">
    <source>
        <dbReference type="EMBL" id="KMP04293.1"/>
    </source>
</evidence>
<name>A0A0J6YBW1_COCIT</name>